<keyword evidence="3" id="KW-0812">Transmembrane</keyword>
<dbReference type="Gene3D" id="1.20.120.1810">
    <property type="match status" value="1"/>
</dbReference>
<protein>
    <recommendedName>
        <fullName evidence="4">RNA polymerase sigma-70 region 2 domain-containing protein</fullName>
    </recommendedName>
</protein>
<evidence type="ECO:0000256" key="1">
    <source>
        <dbReference type="ARBA" id="ARBA00007788"/>
    </source>
</evidence>
<accession>A0A7S1BLP5</accession>
<evidence type="ECO:0000256" key="3">
    <source>
        <dbReference type="SAM" id="Phobius"/>
    </source>
</evidence>
<keyword evidence="3" id="KW-0472">Membrane</keyword>
<dbReference type="EMBL" id="HBFR01025817">
    <property type="protein sequence ID" value="CAD8891370.1"/>
    <property type="molecule type" value="Transcribed_RNA"/>
</dbReference>
<reference evidence="5" key="1">
    <citation type="submission" date="2021-01" db="EMBL/GenBank/DDBJ databases">
        <authorList>
            <person name="Corre E."/>
            <person name="Pelletier E."/>
            <person name="Niang G."/>
            <person name="Scheremetjew M."/>
            <person name="Finn R."/>
            <person name="Kale V."/>
            <person name="Holt S."/>
            <person name="Cochrane G."/>
            <person name="Meng A."/>
            <person name="Brown T."/>
            <person name="Cohen L."/>
        </authorList>
    </citation>
    <scope>NUCLEOTIDE SEQUENCE</scope>
    <source>
        <strain evidence="5">308</strain>
    </source>
</reference>
<dbReference type="InterPro" id="IPR050239">
    <property type="entry name" value="Sigma-70_RNA_pol_init_factors"/>
</dbReference>
<keyword evidence="3" id="KW-1133">Transmembrane helix</keyword>
<organism evidence="5">
    <name type="scientific">Corethron hystrix</name>
    <dbReference type="NCBI Taxonomy" id="216773"/>
    <lineage>
        <taxon>Eukaryota</taxon>
        <taxon>Sar</taxon>
        <taxon>Stramenopiles</taxon>
        <taxon>Ochrophyta</taxon>
        <taxon>Bacillariophyta</taxon>
        <taxon>Coscinodiscophyceae</taxon>
        <taxon>Corethrophycidae</taxon>
        <taxon>Corethrales</taxon>
        <taxon>Corethraceae</taxon>
        <taxon>Corethron</taxon>
    </lineage>
</organism>
<evidence type="ECO:0000259" key="4">
    <source>
        <dbReference type="Pfam" id="PF04542"/>
    </source>
</evidence>
<dbReference type="PANTHER" id="PTHR30603">
    <property type="entry name" value="RNA POLYMERASE SIGMA FACTOR RPO"/>
    <property type="match status" value="1"/>
</dbReference>
<sequence length="387" mass="42660">MMTGSSCEQEAYWMRPQHAALDHSDSNSDSNSEMVYECLNFYRRLHKRRVSVSFLASSCFMMILISNRSVAALTGNVVNNLKKSCWAHPPRFASSSFRVCSSLHAAPTGAESSNYWSRQKRRNDASRTSLLPSFTPLAAEEEEELLARAQASLQLQSVRRDVALSTLPRIPNDFEWASAAGISTVVDLRNVISEGERASERLMEAHIGLVRSVIKDEVGNGPYSGSLDFCDLVQEGSIGLSRAISKYDRTRTNGGRFATYATYWIRSSVLRSLAANESDDGIRIPEGIGRNIRTVLRIARRTNVDLKRASVMHIAQIADEAGVAKKSCEARSRRTGQEEGGQVFKSGVTKSSSRSRGRRSISSTSGGTGSYAGCYWSFLRLTRTVGT</sequence>
<dbReference type="InterPro" id="IPR007627">
    <property type="entry name" value="RNA_pol_sigma70_r2"/>
</dbReference>
<evidence type="ECO:0000313" key="5">
    <source>
        <dbReference type="EMBL" id="CAD8891370.1"/>
    </source>
</evidence>
<dbReference type="SUPFAM" id="SSF88946">
    <property type="entry name" value="Sigma2 domain of RNA polymerase sigma factors"/>
    <property type="match status" value="1"/>
</dbReference>
<dbReference type="Pfam" id="PF04542">
    <property type="entry name" value="Sigma70_r2"/>
    <property type="match status" value="1"/>
</dbReference>
<evidence type="ECO:0000256" key="2">
    <source>
        <dbReference type="SAM" id="MobiDB-lite"/>
    </source>
</evidence>
<dbReference type="GO" id="GO:0006352">
    <property type="term" value="P:DNA-templated transcription initiation"/>
    <property type="evidence" value="ECO:0007669"/>
    <property type="project" value="InterPro"/>
</dbReference>
<gene>
    <name evidence="5" type="ORF">CHYS00102_LOCUS18576</name>
</gene>
<proteinExistence type="inferred from homology"/>
<dbReference type="AlphaFoldDB" id="A0A7S1BLP5"/>
<dbReference type="InterPro" id="IPR013325">
    <property type="entry name" value="RNA_pol_sigma_r2"/>
</dbReference>
<feature type="transmembrane region" description="Helical" evidence="3">
    <location>
        <begin position="50"/>
        <end position="66"/>
    </location>
</feature>
<dbReference type="GO" id="GO:0003700">
    <property type="term" value="F:DNA-binding transcription factor activity"/>
    <property type="evidence" value="ECO:0007669"/>
    <property type="project" value="InterPro"/>
</dbReference>
<feature type="domain" description="RNA polymerase sigma-70 region 2" evidence="4">
    <location>
        <begin position="202"/>
        <end position="276"/>
    </location>
</feature>
<feature type="region of interest" description="Disordered" evidence="2">
    <location>
        <begin position="332"/>
        <end position="366"/>
    </location>
</feature>
<name>A0A7S1BLP5_9STRA</name>
<comment type="similarity">
    <text evidence="1">Belongs to the sigma-70 factor family.</text>
</comment>
<dbReference type="PANTHER" id="PTHR30603:SF47">
    <property type="entry name" value="RNA POLYMERASE SIGMA FACTOR SIGD, CHLOROPLASTIC"/>
    <property type="match status" value="1"/>
</dbReference>